<protein>
    <recommendedName>
        <fullName evidence="15">Ribonuclease 3</fullName>
        <ecNumber evidence="15">3.1.26.3</ecNumber>
    </recommendedName>
    <alternativeName>
        <fullName evidence="15">Ribonuclease III</fullName>
        <shortName evidence="15">RNase III</shortName>
    </alternativeName>
</protein>
<dbReference type="InterPro" id="IPR011907">
    <property type="entry name" value="RNase_III"/>
</dbReference>
<dbReference type="PROSITE" id="PS50137">
    <property type="entry name" value="DS_RBD"/>
    <property type="match status" value="1"/>
</dbReference>
<dbReference type="InterPro" id="IPR036389">
    <property type="entry name" value="RNase_III_sf"/>
</dbReference>
<dbReference type="SMART" id="SM00358">
    <property type="entry name" value="DSRM"/>
    <property type="match status" value="1"/>
</dbReference>
<dbReference type="SMART" id="SM00535">
    <property type="entry name" value="RIBOc"/>
    <property type="match status" value="1"/>
</dbReference>
<comment type="subunit">
    <text evidence="4 15">Homodimer.</text>
</comment>
<keyword evidence="9 15" id="KW-0540">Nuclease</keyword>
<keyword evidence="8 15" id="KW-0819">tRNA processing</keyword>
<keyword evidence="11 15" id="KW-0255">Endonuclease</keyword>
<dbReference type="PANTHER" id="PTHR11207">
    <property type="entry name" value="RIBONUCLEASE III"/>
    <property type="match status" value="1"/>
</dbReference>
<dbReference type="Pfam" id="PF00035">
    <property type="entry name" value="dsrm"/>
    <property type="match status" value="1"/>
</dbReference>
<dbReference type="InterPro" id="IPR000999">
    <property type="entry name" value="RNase_III_dom"/>
</dbReference>
<dbReference type="PANTHER" id="PTHR11207:SF0">
    <property type="entry name" value="RIBONUCLEASE 3"/>
    <property type="match status" value="1"/>
</dbReference>
<dbReference type="GO" id="GO:0003725">
    <property type="term" value="F:double-stranded RNA binding"/>
    <property type="evidence" value="ECO:0007669"/>
    <property type="project" value="TreeGrafter"/>
</dbReference>
<dbReference type="EMBL" id="CADDAV010000020">
    <property type="protein sequence ID" value="CAB0610598.1"/>
    <property type="molecule type" value="Genomic_DNA"/>
</dbReference>
<feature type="binding site" evidence="15">
    <location>
        <position position="62"/>
    </location>
    <ligand>
        <name>Mg(2+)</name>
        <dbReference type="ChEBI" id="CHEBI:18420"/>
    </ligand>
</feature>
<accession>A0A2T1BS98</accession>
<dbReference type="PROSITE" id="PS50142">
    <property type="entry name" value="RNASE_3_2"/>
    <property type="match status" value="1"/>
</dbReference>
<evidence type="ECO:0000256" key="7">
    <source>
        <dbReference type="ARBA" id="ARBA00022664"/>
    </source>
</evidence>
<dbReference type="GeneID" id="97332350"/>
<evidence type="ECO:0000256" key="9">
    <source>
        <dbReference type="ARBA" id="ARBA00022722"/>
    </source>
</evidence>
<evidence type="ECO:0000256" key="3">
    <source>
        <dbReference type="ARBA" id="ARBA00010183"/>
    </source>
</evidence>
<comment type="caution">
    <text evidence="16">The sequence shown here is derived from an EMBL/GenBank/DDBJ whole genome shotgun (WGS) entry which is preliminary data.</text>
</comment>
<comment type="cofactor">
    <cofactor evidence="15">
        <name>Mg(2+)</name>
        <dbReference type="ChEBI" id="CHEBI:18420"/>
    </cofactor>
</comment>
<feature type="binding site" evidence="15">
    <location>
        <position position="135"/>
    </location>
    <ligand>
        <name>Mg(2+)</name>
        <dbReference type="ChEBI" id="CHEBI:18420"/>
    </ligand>
</feature>
<feature type="binding site" evidence="15">
    <location>
        <position position="138"/>
    </location>
    <ligand>
        <name>Mg(2+)</name>
        <dbReference type="ChEBI" id="CHEBI:18420"/>
    </ligand>
</feature>
<dbReference type="GO" id="GO:0005737">
    <property type="term" value="C:cytoplasm"/>
    <property type="evidence" value="ECO:0007669"/>
    <property type="project" value="UniProtKB-SubCell"/>
</dbReference>
<dbReference type="KEGG" id="cdi:DIP1544"/>
<dbReference type="Gene3D" id="3.30.160.20">
    <property type="match status" value="1"/>
</dbReference>
<keyword evidence="15" id="KW-0699">rRNA-binding</keyword>
<dbReference type="AlphaFoldDB" id="A0A2T1BS98"/>
<dbReference type="PROSITE" id="PS00517">
    <property type="entry name" value="RNASE_3_1"/>
    <property type="match status" value="1"/>
</dbReference>
<dbReference type="CDD" id="cd10845">
    <property type="entry name" value="DSRM_RNAse_III_family"/>
    <property type="match status" value="1"/>
</dbReference>
<dbReference type="NCBIfam" id="TIGR02191">
    <property type="entry name" value="RNaseIII"/>
    <property type="match status" value="1"/>
</dbReference>
<evidence type="ECO:0000256" key="4">
    <source>
        <dbReference type="ARBA" id="ARBA00011738"/>
    </source>
</evidence>
<evidence type="ECO:0000256" key="1">
    <source>
        <dbReference type="ARBA" id="ARBA00000109"/>
    </source>
</evidence>
<comment type="function">
    <text evidence="15">Digests double-stranded RNA. Involved in the processing of primary rRNA transcript to yield the immediate precursors to the large and small rRNAs (23S and 16S). Processes some mRNAs, and tRNAs when they are encoded in the rRNA operon. Processes pre-crRNA and tracrRNA of type II CRISPR loci if present in the organism.</text>
</comment>
<keyword evidence="6 15" id="KW-0698">rRNA processing</keyword>
<organism evidence="16 17">
    <name type="scientific">Corynebacterium diphtheriae</name>
    <dbReference type="NCBI Taxonomy" id="1717"/>
    <lineage>
        <taxon>Bacteria</taxon>
        <taxon>Bacillati</taxon>
        <taxon>Actinomycetota</taxon>
        <taxon>Actinomycetes</taxon>
        <taxon>Mycobacteriales</taxon>
        <taxon>Corynebacteriaceae</taxon>
        <taxon>Corynebacterium</taxon>
    </lineage>
</organism>
<evidence type="ECO:0000256" key="2">
    <source>
        <dbReference type="ARBA" id="ARBA00004496"/>
    </source>
</evidence>
<dbReference type="GO" id="GO:0019843">
    <property type="term" value="F:rRNA binding"/>
    <property type="evidence" value="ECO:0007669"/>
    <property type="project" value="UniProtKB-KW"/>
</dbReference>
<evidence type="ECO:0000256" key="13">
    <source>
        <dbReference type="ARBA" id="ARBA00022842"/>
    </source>
</evidence>
<proteinExistence type="inferred from homology"/>
<dbReference type="GO" id="GO:0006364">
    <property type="term" value="P:rRNA processing"/>
    <property type="evidence" value="ECO:0007669"/>
    <property type="project" value="UniProtKB-UniRule"/>
</dbReference>
<dbReference type="SUPFAM" id="SSF69065">
    <property type="entry name" value="RNase III domain-like"/>
    <property type="match status" value="1"/>
</dbReference>
<dbReference type="CDD" id="cd00593">
    <property type="entry name" value="RIBOc"/>
    <property type="match status" value="1"/>
</dbReference>
<dbReference type="GO" id="GO:0010468">
    <property type="term" value="P:regulation of gene expression"/>
    <property type="evidence" value="ECO:0007669"/>
    <property type="project" value="TreeGrafter"/>
</dbReference>
<keyword evidence="10 15" id="KW-0479">Metal-binding</keyword>
<dbReference type="InterPro" id="IPR014720">
    <property type="entry name" value="dsRBD_dom"/>
</dbReference>
<dbReference type="HAMAP" id="MF_00104">
    <property type="entry name" value="RNase_III"/>
    <property type="match status" value="1"/>
</dbReference>
<keyword evidence="12 15" id="KW-0378">Hydrolase</keyword>
<evidence type="ECO:0000256" key="10">
    <source>
        <dbReference type="ARBA" id="ARBA00022723"/>
    </source>
</evidence>
<evidence type="ECO:0000313" key="16">
    <source>
        <dbReference type="EMBL" id="CAB0610598.1"/>
    </source>
</evidence>
<dbReference type="GO" id="GO:0042802">
    <property type="term" value="F:identical protein binding"/>
    <property type="evidence" value="ECO:0007669"/>
    <property type="project" value="UniProtKB-ARBA"/>
</dbReference>
<evidence type="ECO:0000256" key="12">
    <source>
        <dbReference type="ARBA" id="ARBA00022801"/>
    </source>
</evidence>
<dbReference type="Pfam" id="PF14622">
    <property type="entry name" value="Ribonucleas_3_3"/>
    <property type="match status" value="1"/>
</dbReference>
<sequence length="249" mass="27353">MSRRKKRVTGEQALRLEFESVDHQPLIDALGVDIPRELLVLALTHRSFANENGMLPNNERLEFLGDSVLGLSVAGQLYQQYTSSPESDISKMRASIVSRYGLADIAREINLGQHILLGKGEQLHDGRSKDSILADTTEALLGAIYLAHGFEIARDTVLRLFKHKIDTASATGLHQDWKTTLQERLAERNLEMPTYTSTVTGPEHEQTFTAEVAVHGTVLGTGVGTNKKLAEQAAAHKAVGFLQDNPAFV</sequence>
<dbReference type="RefSeq" id="WP_003852039.1">
    <property type="nucleotide sequence ID" value="NZ_CABVGJ010000001.1"/>
</dbReference>
<name>A0A2T1BS98_CORDP</name>
<evidence type="ECO:0000256" key="15">
    <source>
        <dbReference type="HAMAP-Rule" id="MF_00104"/>
    </source>
</evidence>
<evidence type="ECO:0000313" key="17">
    <source>
        <dbReference type="Proteomes" id="UP000480222"/>
    </source>
</evidence>
<comment type="similarity">
    <text evidence="3">Belongs to the ribonuclease III family.</text>
</comment>
<evidence type="ECO:0000256" key="8">
    <source>
        <dbReference type="ARBA" id="ARBA00022694"/>
    </source>
</evidence>
<keyword evidence="7 15" id="KW-0507">mRNA processing</keyword>
<dbReference type="FunFam" id="3.30.160.20:FF:000003">
    <property type="entry name" value="Ribonuclease 3"/>
    <property type="match status" value="1"/>
</dbReference>
<dbReference type="GO" id="GO:0004525">
    <property type="term" value="F:ribonuclease III activity"/>
    <property type="evidence" value="ECO:0007669"/>
    <property type="project" value="UniProtKB-UniRule"/>
</dbReference>
<keyword evidence="13 15" id="KW-0460">Magnesium</keyword>
<keyword evidence="14 15" id="KW-0694">RNA-binding</keyword>
<dbReference type="SMR" id="A0A2T1BS98"/>
<evidence type="ECO:0000256" key="6">
    <source>
        <dbReference type="ARBA" id="ARBA00022552"/>
    </source>
</evidence>
<feature type="active site" evidence="15">
    <location>
        <position position="138"/>
    </location>
</feature>
<dbReference type="GO" id="GO:0046872">
    <property type="term" value="F:metal ion binding"/>
    <property type="evidence" value="ECO:0007669"/>
    <property type="project" value="UniProtKB-KW"/>
</dbReference>
<comment type="catalytic activity">
    <reaction evidence="1 15">
        <text>Endonucleolytic cleavage to 5'-phosphomonoester.</text>
        <dbReference type="EC" id="3.1.26.3"/>
    </reaction>
</comment>
<dbReference type="GO" id="GO:0006397">
    <property type="term" value="P:mRNA processing"/>
    <property type="evidence" value="ECO:0007669"/>
    <property type="project" value="UniProtKB-UniRule"/>
</dbReference>
<dbReference type="Proteomes" id="UP000480222">
    <property type="component" value="Unassembled WGS sequence"/>
</dbReference>
<evidence type="ECO:0000256" key="11">
    <source>
        <dbReference type="ARBA" id="ARBA00022759"/>
    </source>
</evidence>
<evidence type="ECO:0000256" key="5">
    <source>
        <dbReference type="ARBA" id="ARBA00022490"/>
    </source>
</evidence>
<reference evidence="16 17" key="1">
    <citation type="submission" date="2020-02" db="EMBL/GenBank/DDBJ databases">
        <authorList>
            <person name="Brisse S."/>
        </authorList>
    </citation>
    <scope>NUCLEOTIDE SEQUENCE [LARGE SCALE GENOMIC DNA]</scope>
    <source>
        <strain evidence="16">CIP107547</strain>
    </source>
</reference>
<dbReference type="GO" id="GO:0008033">
    <property type="term" value="P:tRNA processing"/>
    <property type="evidence" value="ECO:0007669"/>
    <property type="project" value="UniProtKB-KW"/>
</dbReference>
<dbReference type="EC" id="3.1.26.3" evidence="15"/>
<feature type="active site" evidence="15">
    <location>
        <position position="66"/>
    </location>
</feature>
<comment type="subcellular location">
    <subcellularLocation>
        <location evidence="2 15">Cytoplasm</location>
    </subcellularLocation>
</comment>
<dbReference type="OMA" id="LTHKSCK"/>
<dbReference type="FunFam" id="1.10.1520.10:FF:000001">
    <property type="entry name" value="Ribonuclease 3"/>
    <property type="match status" value="1"/>
</dbReference>
<dbReference type="SUPFAM" id="SSF54768">
    <property type="entry name" value="dsRNA-binding domain-like"/>
    <property type="match status" value="1"/>
</dbReference>
<dbReference type="OrthoDB" id="9805026at2"/>
<evidence type="ECO:0000256" key="14">
    <source>
        <dbReference type="ARBA" id="ARBA00022884"/>
    </source>
</evidence>
<gene>
    <name evidence="15" type="primary">rnc</name>
    <name evidence="16" type="ORF">CIP107547_01742</name>
</gene>
<keyword evidence="5 15" id="KW-0963">Cytoplasm</keyword>
<dbReference type="Gene3D" id="1.10.1520.10">
    <property type="entry name" value="Ribonuclease III domain"/>
    <property type="match status" value="1"/>
</dbReference>